<dbReference type="Proteomes" id="UP000318681">
    <property type="component" value="Unassembled WGS sequence"/>
</dbReference>
<sequence>MNPTTLVNLGTHRTAGRIRIGADVPNPLNTRDADITCFDASRMQGELAGSGEDRHIHPVDPPAEGFGAR</sequence>
<evidence type="ECO:0000256" key="1">
    <source>
        <dbReference type="SAM" id="MobiDB-lite"/>
    </source>
</evidence>
<proteinExistence type="predicted"/>
<reference evidence="2 3" key="1">
    <citation type="submission" date="2019-07" db="EMBL/GenBank/DDBJ databases">
        <title>Sphingomonas solaris sp. nov., isolated from a solar panel from Boston, Massachusetts.</title>
        <authorList>
            <person name="Tanner K."/>
            <person name="Pascual J."/>
            <person name="Mancuso C."/>
            <person name="Pereto J."/>
            <person name="Khalil A."/>
            <person name="Vilanova C."/>
        </authorList>
    </citation>
    <scope>NUCLEOTIDE SEQUENCE [LARGE SCALE GENOMIC DNA]</scope>
    <source>
        <strain evidence="2 3">R4DWN</strain>
    </source>
</reference>
<keyword evidence="3" id="KW-1185">Reference proteome</keyword>
<evidence type="ECO:0000313" key="3">
    <source>
        <dbReference type="Proteomes" id="UP000318681"/>
    </source>
</evidence>
<dbReference type="RefSeq" id="WP_145148720.1">
    <property type="nucleotide sequence ID" value="NZ_VNIM01000012.1"/>
</dbReference>
<accession>A0A558RAC9</accession>
<name>A0A558RAC9_9SPHN</name>
<gene>
    <name evidence="2" type="ORF">FOY91_04880</name>
</gene>
<dbReference type="AlphaFoldDB" id="A0A558RAC9"/>
<dbReference type="OrthoDB" id="99480at2"/>
<organism evidence="2 3">
    <name type="scientific">Alterirhizorhabdus solaris</name>
    <dbReference type="NCBI Taxonomy" id="2529389"/>
    <lineage>
        <taxon>Bacteria</taxon>
        <taxon>Pseudomonadati</taxon>
        <taxon>Pseudomonadota</taxon>
        <taxon>Alphaproteobacteria</taxon>
        <taxon>Sphingomonadales</taxon>
        <taxon>Rhizorhabdaceae</taxon>
        <taxon>Alterirhizorhabdus</taxon>
    </lineage>
</organism>
<feature type="region of interest" description="Disordered" evidence="1">
    <location>
        <begin position="47"/>
        <end position="69"/>
    </location>
</feature>
<evidence type="ECO:0000313" key="2">
    <source>
        <dbReference type="EMBL" id="TVV76242.1"/>
    </source>
</evidence>
<protein>
    <submittedName>
        <fullName evidence="2">Uncharacterized protein</fullName>
    </submittedName>
</protein>
<comment type="caution">
    <text evidence="2">The sequence shown here is derived from an EMBL/GenBank/DDBJ whole genome shotgun (WGS) entry which is preliminary data.</text>
</comment>
<dbReference type="EMBL" id="VNIM01000012">
    <property type="protein sequence ID" value="TVV76242.1"/>
    <property type="molecule type" value="Genomic_DNA"/>
</dbReference>